<comment type="pathway">
    <text evidence="2 9">Amino-acid biosynthesis; L-histidine biosynthesis; L-histidine from 5-phospho-alpha-D-ribose 1-diphosphate: step 7/9.</text>
</comment>
<dbReference type="Gene3D" id="3.90.1150.10">
    <property type="entry name" value="Aspartate Aminotransferase, domain 1"/>
    <property type="match status" value="1"/>
</dbReference>
<dbReference type="EC" id="2.6.1.9" evidence="9"/>
<dbReference type="GO" id="GO:0030170">
    <property type="term" value="F:pyridoxal phosphate binding"/>
    <property type="evidence" value="ECO:0007669"/>
    <property type="project" value="InterPro"/>
</dbReference>
<dbReference type="Pfam" id="PF00155">
    <property type="entry name" value="Aminotran_1_2"/>
    <property type="match status" value="1"/>
</dbReference>
<dbReference type="PANTHER" id="PTHR43643:SF3">
    <property type="entry name" value="HISTIDINOL-PHOSPHATE AMINOTRANSFERASE"/>
    <property type="match status" value="1"/>
</dbReference>
<dbReference type="Gene3D" id="3.40.640.10">
    <property type="entry name" value="Type I PLP-dependent aspartate aminotransferase-like (Major domain)"/>
    <property type="match status" value="1"/>
</dbReference>
<comment type="cofactor">
    <cofactor evidence="1 9">
        <name>pyridoxal 5'-phosphate</name>
        <dbReference type="ChEBI" id="CHEBI:597326"/>
    </cofactor>
</comment>
<protein>
    <recommendedName>
        <fullName evidence="9">Histidinol-phosphate aminotransferase</fullName>
        <ecNumber evidence="9">2.6.1.9</ecNumber>
    </recommendedName>
    <alternativeName>
        <fullName evidence="9">Imidazole acetol-phosphate transaminase</fullName>
    </alternativeName>
</protein>
<dbReference type="SUPFAM" id="SSF53383">
    <property type="entry name" value="PLP-dependent transferases"/>
    <property type="match status" value="1"/>
</dbReference>
<evidence type="ECO:0000313" key="12">
    <source>
        <dbReference type="Proteomes" id="UP000184485"/>
    </source>
</evidence>
<dbReference type="GO" id="GO:0004400">
    <property type="term" value="F:histidinol-phosphate transaminase activity"/>
    <property type="evidence" value="ECO:0007669"/>
    <property type="project" value="UniProtKB-UniRule"/>
</dbReference>
<dbReference type="OrthoDB" id="9809616at2"/>
<evidence type="ECO:0000256" key="6">
    <source>
        <dbReference type="ARBA" id="ARBA00022679"/>
    </source>
</evidence>
<keyword evidence="5 9" id="KW-0032">Aminotransferase</keyword>
<keyword evidence="12" id="KW-1185">Reference proteome</keyword>
<evidence type="ECO:0000256" key="9">
    <source>
        <dbReference type="HAMAP-Rule" id="MF_01023"/>
    </source>
</evidence>
<evidence type="ECO:0000256" key="1">
    <source>
        <dbReference type="ARBA" id="ARBA00001933"/>
    </source>
</evidence>
<dbReference type="EMBL" id="FQUP01000002">
    <property type="protein sequence ID" value="SHF52109.1"/>
    <property type="molecule type" value="Genomic_DNA"/>
</dbReference>
<evidence type="ECO:0000256" key="3">
    <source>
        <dbReference type="ARBA" id="ARBA00007970"/>
    </source>
</evidence>
<organism evidence="11 12">
    <name type="scientific">Kaistia soli DSM 19436</name>
    <dbReference type="NCBI Taxonomy" id="1122133"/>
    <lineage>
        <taxon>Bacteria</taxon>
        <taxon>Pseudomonadati</taxon>
        <taxon>Pseudomonadota</taxon>
        <taxon>Alphaproteobacteria</taxon>
        <taxon>Hyphomicrobiales</taxon>
        <taxon>Kaistiaceae</taxon>
        <taxon>Kaistia</taxon>
    </lineage>
</organism>
<evidence type="ECO:0000256" key="4">
    <source>
        <dbReference type="ARBA" id="ARBA00011738"/>
    </source>
</evidence>
<dbReference type="AlphaFoldDB" id="A0A1M5CBL8"/>
<keyword evidence="9" id="KW-0368">Histidine biosynthesis</keyword>
<evidence type="ECO:0000313" key="11">
    <source>
        <dbReference type="EMBL" id="SHF52109.1"/>
    </source>
</evidence>
<evidence type="ECO:0000256" key="2">
    <source>
        <dbReference type="ARBA" id="ARBA00005011"/>
    </source>
</evidence>
<dbReference type="RefSeq" id="WP_073053002.1">
    <property type="nucleotide sequence ID" value="NZ_FQUP01000002.1"/>
</dbReference>
<dbReference type="InterPro" id="IPR015422">
    <property type="entry name" value="PyrdxlP-dep_Trfase_small"/>
</dbReference>
<reference evidence="11 12" key="1">
    <citation type="submission" date="2016-11" db="EMBL/GenBank/DDBJ databases">
        <authorList>
            <person name="Jaros S."/>
            <person name="Januszkiewicz K."/>
            <person name="Wedrychowicz H."/>
        </authorList>
    </citation>
    <scope>NUCLEOTIDE SEQUENCE [LARGE SCALE GENOMIC DNA]</scope>
    <source>
        <strain evidence="11 12">DSM 19436</strain>
    </source>
</reference>
<dbReference type="InterPro" id="IPR050106">
    <property type="entry name" value="HistidinolP_aminotransfase"/>
</dbReference>
<dbReference type="STRING" id="1122133.SAMN02745157_2290"/>
<feature type="domain" description="Aminotransferase class I/classII large" evidence="10">
    <location>
        <begin position="37"/>
        <end position="362"/>
    </location>
</feature>
<dbReference type="UniPathway" id="UPA00031">
    <property type="reaction ID" value="UER00012"/>
</dbReference>
<keyword evidence="6 9" id="KW-0808">Transferase</keyword>
<keyword evidence="9" id="KW-0028">Amino-acid biosynthesis</keyword>
<proteinExistence type="inferred from homology"/>
<dbReference type="CDD" id="cd00609">
    <property type="entry name" value="AAT_like"/>
    <property type="match status" value="1"/>
</dbReference>
<dbReference type="HAMAP" id="MF_01023">
    <property type="entry name" value="HisC_aminotrans_2"/>
    <property type="match status" value="1"/>
</dbReference>
<comment type="subunit">
    <text evidence="4 9">Homodimer.</text>
</comment>
<feature type="modified residue" description="N6-(pyridoxal phosphate)lysine" evidence="9">
    <location>
        <position position="227"/>
    </location>
</feature>
<dbReference type="InterPro" id="IPR015424">
    <property type="entry name" value="PyrdxlP-dep_Trfase"/>
</dbReference>
<dbReference type="InterPro" id="IPR004839">
    <property type="entry name" value="Aminotransferase_I/II_large"/>
</dbReference>
<keyword evidence="7 9" id="KW-0663">Pyridoxal phosphate</keyword>
<dbReference type="InterPro" id="IPR005861">
    <property type="entry name" value="HisP_aminotrans"/>
</dbReference>
<evidence type="ECO:0000259" key="10">
    <source>
        <dbReference type="Pfam" id="PF00155"/>
    </source>
</evidence>
<gene>
    <name evidence="9" type="primary">hisC</name>
    <name evidence="11" type="ORF">SAMN02745157_2290</name>
</gene>
<dbReference type="PANTHER" id="PTHR43643">
    <property type="entry name" value="HISTIDINOL-PHOSPHATE AMINOTRANSFERASE 2"/>
    <property type="match status" value="1"/>
</dbReference>
<comment type="catalytic activity">
    <reaction evidence="8 9">
        <text>L-histidinol phosphate + 2-oxoglutarate = 3-(imidazol-4-yl)-2-oxopropyl phosphate + L-glutamate</text>
        <dbReference type="Rhea" id="RHEA:23744"/>
        <dbReference type="ChEBI" id="CHEBI:16810"/>
        <dbReference type="ChEBI" id="CHEBI:29985"/>
        <dbReference type="ChEBI" id="CHEBI:57766"/>
        <dbReference type="ChEBI" id="CHEBI:57980"/>
        <dbReference type="EC" id="2.6.1.9"/>
    </reaction>
</comment>
<dbReference type="InterPro" id="IPR015421">
    <property type="entry name" value="PyrdxlP-dep_Trfase_major"/>
</dbReference>
<evidence type="ECO:0000256" key="7">
    <source>
        <dbReference type="ARBA" id="ARBA00022898"/>
    </source>
</evidence>
<comment type="similarity">
    <text evidence="3 9">Belongs to the class-II pyridoxal-phosphate-dependent aminotransferase family. Histidinol-phosphate aminotransferase subfamily.</text>
</comment>
<accession>A0A1M5CBL8</accession>
<dbReference type="GO" id="GO:0000105">
    <property type="term" value="P:L-histidine biosynthetic process"/>
    <property type="evidence" value="ECO:0007669"/>
    <property type="project" value="UniProtKB-UniRule"/>
</dbReference>
<evidence type="ECO:0000256" key="8">
    <source>
        <dbReference type="ARBA" id="ARBA00047481"/>
    </source>
</evidence>
<name>A0A1M5CBL8_9HYPH</name>
<evidence type="ECO:0000256" key="5">
    <source>
        <dbReference type="ARBA" id="ARBA00022576"/>
    </source>
</evidence>
<dbReference type="Proteomes" id="UP000184485">
    <property type="component" value="Unassembled WGS sequence"/>
</dbReference>
<sequence>MTTSKTGPDRPQPRAGILDIAAYDPGRTTATGGSRLYKLAANESPLGASPAAIAAFKASADGLEIYPDSSAPPLREAIGAAHGILPSRIVCGAGSDELLNLIAHAYLSPGDEAIHSEYGFLVYAIAIRAAGGIPVVAPEKNYTAYVDAILDRVSAKTRIVYLANPNNPTGTYLPFSEIRRLHAGLPPRVLLVLDAAYAEYVRRNDYESGIELVGQAQNVVMTRTFSKIHGLASLRIGWLYGPAHLVDALNRIRGPFNVSTAAINAGVAALQDHAHVEASVAHNEEWLPRVTKALEAIGLEVTPSVGNFVLVHFPKAGGHTAAKAEAFLLALGVVLRGIAGYGLGDSLRMTIGSAEANEAAIAGLKAFMIGGS</sequence>